<comment type="caution">
    <text evidence="8">The sequence shown here is derived from an EMBL/GenBank/DDBJ whole genome shotgun (WGS) entry which is preliminary data.</text>
</comment>
<feature type="region of interest" description="Disordered" evidence="6">
    <location>
        <begin position="40"/>
        <end position="67"/>
    </location>
</feature>
<dbReference type="SUPFAM" id="SSF46626">
    <property type="entry name" value="Cytochrome c"/>
    <property type="match status" value="1"/>
</dbReference>
<reference evidence="8 9" key="1">
    <citation type="submission" date="2015-11" db="EMBL/GenBank/DDBJ databases">
        <title>Genomic analysis of 38 Legionella species identifies large and diverse effector repertoires.</title>
        <authorList>
            <person name="Burstein D."/>
            <person name="Amaro F."/>
            <person name="Zusman T."/>
            <person name="Lifshitz Z."/>
            <person name="Cohen O."/>
            <person name="Gilbert J.A."/>
            <person name="Pupko T."/>
            <person name="Shuman H.A."/>
            <person name="Segal G."/>
        </authorList>
    </citation>
    <scope>NUCLEOTIDE SEQUENCE [LARGE SCALE GENOMIC DNA]</scope>
    <source>
        <strain evidence="8 9">Bercovier 4</strain>
    </source>
</reference>
<dbReference type="Proteomes" id="UP000054761">
    <property type="component" value="Unassembled WGS sequence"/>
</dbReference>
<evidence type="ECO:0000313" key="8">
    <source>
        <dbReference type="EMBL" id="KTD14247.1"/>
    </source>
</evidence>
<dbReference type="InterPro" id="IPR002323">
    <property type="entry name" value="Cyt_CIE"/>
</dbReference>
<dbReference type="PANTHER" id="PTHR40942:SF2">
    <property type="entry name" value="CYTOCHROME-RELATED"/>
    <property type="match status" value="1"/>
</dbReference>
<keyword evidence="2" id="KW-0349">Heme</keyword>
<feature type="chain" id="PRO_5043870384" evidence="7">
    <location>
        <begin position="21"/>
        <end position="145"/>
    </location>
</feature>
<dbReference type="InterPro" id="IPR036909">
    <property type="entry name" value="Cyt_c-like_dom_sf"/>
</dbReference>
<evidence type="ECO:0000256" key="4">
    <source>
        <dbReference type="ARBA" id="ARBA00022982"/>
    </source>
</evidence>
<keyword evidence="4" id="KW-0249">Electron transport</keyword>
<keyword evidence="3" id="KW-0479">Metal-binding</keyword>
<dbReference type="RefSeq" id="WP_058502760.1">
    <property type="nucleotide sequence ID" value="NZ_CAAAJA010000013.1"/>
</dbReference>
<dbReference type="STRING" id="454.Lisr_2475"/>
<dbReference type="Gene3D" id="1.10.760.10">
    <property type="entry name" value="Cytochrome c-like domain"/>
    <property type="match status" value="1"/>
</dbReference>
<sequence>MRIFVAYFILLISVSINVAAQDYERTQIEQRIKPVGQVRIKKETGPVQQKKPDEKIEKEQTKKKQEPGQKIYEQYCMTCHKGGLAGAPKFRNQEDWKSKTAEKNIDELTAVAIKGINAMPPKGTCMECSEADIKAAIEYMLPNHD</sequence>
<dbReference type="Pfam" id="PF13442">
    <property type="entry name" value="Cytochrome_CBB3"/>
    <property type="match status" value="1"/>
</dbReference>
<feature type="signal peptide" evidence="7">
    <location>
        <begin position="1"/>
        <end position="20"/>
    </location>
</feature>
<dbReference type="OrthoDB" id="9814708at2"/>
<protein>
    <submittedName>
        <fullName evidence="8">Cytochrome c5</fullName>
    </submittedName>
</protein>
<dbReference type="PANTHER" id="PTHR40942">
    <property type="match status" value="1"/>
</dbReference>
<dbReference type="GO" id="GO:0005506">
    <property type="term" value="F:iron ion binding"/>
    <property type="evidence" value="ECO:0007669"/>
    <property type="project" value="InterPro"/>
</dbReference>
<dbReference type="PROSITE" id="PS51007">
    <property type="entry name" value="CYTC"/>
    <property type="match status" value="1"/>
</dbReference>
<organism evidence="8 9">
    <name type="scientific">Legionella israelensis</name>
    <dbReference type="NCBI Taxonomy" id="454"/>
    <lineage>
        <taxon>Bacteria</taxon>
        <taxon>Pseudomonadati</taxon>
        <taxon>Pseudomonadota</taxon>
        <taxon>Gammaproteobacteria</taxon>
        <taxon>Legionellales</taxon>
        <taxon>Legionellaceae</taxon>
        <taxon>Legionella</taxon>
    </lineage>
</organism>
<name>A0A0W0V2B3_9GAMM</name>
<evidence type="ECO:0000256" key="3">
    <source>
        <dbReference type="ARBA" id="ARBA00022723"/>
    </source>
</evidence>
<evidence type="ECO:0000256" key="1">
    <source>
        <dbReference type="ARBA" id="ARBA00022448"/>
    </source>
</evidence>
<keyword evidence="7" id="KW-0732">Signal</keyword>
<keyword evidence="5" id="KW-0408">Iron</keyword>
<dbReference type="InterPro" id="IPR009056">
    <property type="entry name" value="Cyt_c-like_dom"/>
</dbReference>
<keyword evidence="9" id="KW-1185">Reference proteome</keyword>
<evidence type="ECO:0000256" key="6">
    <source>
        <dbReference type="SAM" id="MobiDB-lite"/>
    </source>
</evidence>
<dbReference type="AlphaFoldDB" id="A0A0W0V2B3"/>
<dbReference type="EMBL" id="LNYH01000149">
    <property type="protein sequence ID" value="KTD14247.1"/>
    <property type="molecule type" value="Genomic_DNA"/>
</dbReference>
<dbReference type="PATRIC" id="fig|454.4.peg.2705"/>
<proteinExistence type="predicted"/>
<accession>A0A0W0V2B3</accession>
<evidence type="ECO:0000256" key="2">
    <source>
        <dbReference type="ARBA" id="ARBA00022617"/>
    </source>
</evidence>
<evidence type="ECO:0000256" key="5">
    <source>
        <dbReference type="ARBA" id="ARBA00023004"/>
    </source>
</evidence>
<keyword evidence="1" id="KW-0813">Transport</keyword>
<evidence type="ECO:0000256" key="7">
    <source>
        <dbReference type="SAM" id="SignalP"/>
    </source>
</evidence>
<evidence type="ECO:0000313" key="9">
    <source>
        <dbReference type="Proteomes" id="UP000054761"/>
    </source>
</evidence>
<dbReference type="GO" id="GO:0020037">
    <property type="term" value="F:heme binding"/>
    <property type="evidence" value="ECO:0007669"/>
    <property type="project" value="InterPro"/>
</dbReference>
<dbReference type="GO" id="GO:0009055">
    <property type="term" value="F:electron transfer activity"/>
    <property type="evidence" value="ECO:0007669"/>
    <property type="project" value="InterPro"/>
</dbReference>
<gene>
    <name evidence="8" type="ORF">Lisr_2475</name>
</gene>
<dbReference type="PRINTS" id="PR00607">
    <property type="entry name" value="CYTCHROMECIE"/>
</dbReference>